<dbReference type="STRING" id="504805.SAMN05421505_1731"/>
<dbReference type="Pfam" id="PF05593">
    <property type="entry name" value="RHS_repeat"/>
    <property type="match status" value="1"/>
</dbReference>
<evidence type="ECO:0000313" key="2">
    <source>
        <dbReference type="EMBL" id="SDI57358.1"/>
    </source>
</evidence>
<gene>
    <name evidence="2" type="ORF">SAMN05421505_1731</name>
</gene>
<dbReference type="PANTHER" id="PTHR32305:SF17">
    <property type="entry name" value="TRNA NUCLEASE WAPA"/>
    <property type="match status" value="1"/>
</dbReference>
<sequence>MRNRRPRLLLPVTAVGITAVMLVSGMTVPERLVPQAAAAESPAPEPSVDGRKVRPAKLPKGAEHLTPKAKPRKPVWPSAGKAEIDIGKDLTPAGELPVLIASPGKNTTARTTGTSPNRVSVQTYSHKDINKLGGIGIAARVVRADQADQPGPVQAAFSYQSFRDAHGANFTDRLQLVRLPACALSTPRPRDCAVGHHVIKTRNDAKNSRLIADVQADPAKPSAVARPQFKGKDKAAAAKAATDASLQAGSVYMLMAGMAGSEGNFGATDLKPAGTWQAGTSGGGFTYNLPLPEAPSPADTGPGLALNYDASSVDGQGSWTNNQSGAAGIGWELNTGFIERKFRRCHVDNFFNPNYGLVWTANETGSTGNAICWESPHENDNDPATNDKTQSELVLSVGGRSAQIIKDVTTGAWKTVPDLGWKIEGLAGGAGGNDYWRITTTEGTVYRFGFNADSQWNLPYVGNEPGEPCYDRYYNDFSPPVCSAEWRWNLDQEIDAKENVVDYTYSREENWFCLPGCSHTDNFPMSYDRGGVLAEAQWGHNTQVAGSAATTRTVFTTMDRGTADVPNDLRCDFQVGCANGAIAFFSTRKLQSVAAQARLTPTSSWVTSTDLSLAHTFVNTRNDFGVPDNPVMWLDTVQQTGHATGSPITLPPIDFDAVMLAGKMVYHNISDWQDQLSWRMVPRIGAIGNAMGGRIEVTYGQADPCSGGQGRDGSNYHADHTGDCYKIDNSSPWETLWTVYYKQLVTKVTERDMVTASPDMVTAYEYLGGPGWASPEQYHEPGFAPPSTDWRGYATVRTLEGSGTDPADYTINTATFFRGMGGTVTNFEGGTVTDARALQGHLLQEQKWTMSSYSPRTYAEAESQRFEYEVRSTGNGPGVHEPVMVLDTRERARELVTGPAWRWTDSFTTYDSYGHPSQVNDHGDTSTAADNTCVTTTYARNTTAWLISYPSVQERRSGDSCASGALIGKTVTLYDGGTDPATNSPSDGNVTETRNHASASTISTTKSTFDDYGRPLTSTDPLNKTTTSSYSPATGWPSTGVTTTNPLGAAHTTTTVSSYLIGLPTSVTDANNKTYEIDYDALGRTTTLWGPGEPRSAGTATVTIAYDIPSGGWMAQPSGPVKTTTRRLLSGTGANAVYTSEHSYEDGLGRTRETQTESPAGGRIVNVAAYDGRGLVTATSGAAHNSAAAGSGLLNPALTTLPQWSRTQFDGLERPTAVIDFNLSTELRRTTHAYSGGDKVETTPPTGGKTATVTDAAGQTVKTEEWKDATVHHDTTYAYDRSGNLTAITDARGKERTFTYDWLRQRTAATDPDSGSSSAGYDAAGRLTWSTDGNGTKVSNVYDDLGRRTSQWAGDPGTGTKLAEWTYDTVAKGHPATATRYAGGNAYTDSVTAYDHAYRPTATRTTIPAAEGALAGTYDFTAAFDKAGNMTGYGMPAAGGLPAENLTLTYTGLGLPKSLTSNLGGTTTYVKDTLYTATGRLSERSYGPNSQVKRNFTWDEGTGRLTRLTTTAKADTPTPNTAQDDRFTYNTAGEITRILDAASAVPGSPGQSECFTYDGLHRLTAAHTTTAAACGSGADNQGIDPYNQTYAYDATGNITALTDGGTTSTYSYPTAAGAARPNAVTTITRTGTNPGNDTYAYDNAGQMTARTQHGQQSTYTWNPLGQL</sequence>
<dbReference type="Gene3D" id="2.180.10.10">
    <property type="entry name" value="RHS repeat-associated core"/>
    <property type="match status" value="2"/>
</dbReference>
<dbReference type="Proteomes" id="UP000198923">
    <property type="component" value="Unassembled WGS sequence"/>
</dbReference>
<dbReference type="InterPro" id="IPR031325">
    <property type="entry name" value="RHS_repeat"/>
</dbReference>
<reference evidence="2 3" key="1">
    <citation type="submission" date="2016-10" db="EMBL/GenBank/DDBJ databases">
        <authorList>
            <person name="de Groot N.N."/>
        </authorList>
    </citation>
    <scope>NUCLEOTIDE SEQUENCE [LARGE SCALE GENOMIC DNA]</scope>
    <source>
        <strain evidence="2 3">CPCC 201354</strain>
    </source>
</reference>
<feature type="compositionally biased region" description="Polar residues" evidence="1">
    <location>
        <begin position="980"/>
        <end position="992"/>
    </location>
</feature>
<feature type="non-terminal residue" evidence="2">
    <location>
        <position position="1667"/>
    </location>
</feature>
<protein>
    <submittedName>
        <fullName evidence="2">YD repeat-containing protein</fullName>
    </submittedName>
</protein>
<dbReference type="NCBIfam" id="TIGR01643">
    <property type="entry name" value="YD_repeat_2x"/>
    <property type="match status" value="2"/>
</dbReference>
<feature type="region of interest" description="Disordered" evidence="1">
    <location>
        <begin position="975"/>
        <end position="1037"/>
    </location>
</feature>
<keyword evidence="3" id="KW-1185">Reference proteome</keyword>
<organism evidence="2 3">
    <name type="scientific">Sinosporangium album</name>
    <dbReference type="NCBI Taxonomy" id="504805"/>
    <lineage>
        <taxon>Bacteria</taxon>
        <taxon>Bacillati</taxon>
        <taxon>Actinomycetota</taxon>
        <taxon>Actinomycetes</taxon>
        <taxon>Streptosporangiales</taxon>
        <taxon>Streptosporangiaceae</taxon>
        <taxon>Sinosporangium</taxon>
    </lineage>
</organism>
<dbReference type="InterPro" id="IPR050708">
    <property type="entry name" value="T6SS_VgrG/RHS"/>
</dbReference>
<proteinExistence type="predicted"/>
<feature type="compositionally biased region" description="Polar residues" evidence="1">
    <location>
        <begin position="1016"/>
        <end position="1037"/>
    </location>
</feature>
<dbReference type="EMBL" id="FNCN01000073">
    <property type="protein sequence ID" value="SDI57358.1"/>
    <property type="molecule type" value="Genomic_DNA"/>
</dbReference>
<evidence type="ECO:0000256" key="1">
    <source>
        <dbReference type="SAM" id="MobiDB-lite"/>
    </source>
</evidence>
<name>A0A1G8LNT3_9ACTN</name>
<accession>A0A1G8LNT3</accession>
<feature type="region of interest" description="Disordered" evidence="1">
    <location>
        <begin position="37"/>
        <end position="78"/>
    </location>
</feature>
<dbReference type="InterPro" id="IPR006530">
    <property type="entry name" value="YD"/>
</dbReference>
<evidence type="ECO:0000313" key="3">
    <source>
        <dbReference type="Proteomes" id="UP000198923"/>
    </source>
</evidence>
<dbReference type="PANTHER" id="PTHR32305">
    <property type="match status" value="1"/>
</dbReference>
<feature type="compositionally biased region" description="Low complexity" evidence="1">
    <location>
        <begin position="997"/>
        <end position="1007"/>
    </location>
</feature>